<dbReference type="EMBL" id="JANWOI010000001">
    <property type="protein sequence ID" value="MDA5192547.1"/>
    <property type="molecule type" value="Genomic_DNA"/>
</dbReference>
<organism evidence="3 4">
    <name type="scientific">Govanella unica</name>
    <dbReference type="NCBI Taxonomy" id="2975056"/>
    <lineage>
        <taxon>Bacteria</taxon>
        <taxon>Pseudomonadati</taxon>
        <taxon>Pseudomonadota</taxon>
        <taxon>Alphaproteobacteria</taxon>
        <taxon>Emcibacterales</taxon>
        <taxon>Govanellaceae</taxon>
        <taxon>Govanella</taxon>
    </lineage>
</organism>
<reference evidence="3" key="2">
    <citation type="journal article" date="2023" name="Syst. Appl. Microbiol.">
        <title>Govania unica gen. nov., sp. nov., a rare biosphere bacterium that represents a novel family in the class Alphaproteobacteria.</title>
        <authorList>
            <person name="Vandamme P."/>
            <person name="Peeters C."/>
            <person name="Hettiarachchi A."/>
            <person name="Cnockaert M."/>
            <person name="Carlier A."/>
        </authorList>
    </citation>
    <scope>NUCLEOTIDE SEQUENCE</scope>
    <source>
        <strain evidence="3">LMG 31809</strain>
    </source>
</reference>
<keyword evidence="4" id="KW-1185">Reference proteome</keyword>
<accession>A0A9X3TW61</accession>
<dbReference type="PROSITE" id="PS50889">
    <property type="entry name" value="S4"/>
    <property type="match status" value="1"/>
</dbReference>
<dbReference type="GO" id="GO:0003723">
    <property type="term" value="F:RNA binding"/>
    <property type="evidence" value="ECO:0007669"/>
    <property type="project" value="UniProtKB-KW"/>
</dbReference>
<evidence type="ECO:0000259" key="2">
    <source>
        <dbReference type="SMART" id="SM00363"/>
    </source>
</evidence>
<sequence>MSREPKPQETELSASKARLDKWLWQARFFKSRGLAQALCRSGLLRVNGTSITKPDAHVGAGDILSFPYGRSVRVVQVIALPTRRGPPAEARLLYRDLTEQPEP</sequence>
<dbReference type="SMART" id="SM00363">
    <property type="entry name" value="S4"/>
    <property type="match status" value="1"/>
</dbReference>
<dbReference type="InterPro" id="IPR036986">
    <property type="entry name" value="S4_RNA-bd_sf"/>
</dbReference>
<evidence type="ECO:0000313" key="4">
    <source>
        <dbReference type="Proteomes" id="UP001141619"/>
    </source>
</evidence>
<comment type="caution">
    <text evidence="3">The sequence shown here is derived from an EMBL/GenBank/DDBJ whole genome shotgun (WGS) entry which is preliminary data.</text>
</comment>
<gene>
    <name evidence="3" type="ORF">NYP16_01060</name>
</gene>
<keyword evidence="1" id="KW-0694">RNA-binding</keyword>
<evidence type="ECO:0000256" key="1">
    <source>
        <dbReference type="PROSITE-ProRule" id="PRU00182"/>
    </source>
</evidence>
<dbReference type="RefSeq" id="WP_274942252.1">
    <property type="nucleotide sequence ID" value="NZ_JANWOI010000001.1"/>
</dbReference>
<feature type="domain" description="RNA-binding S4" evidence="2">
    <location>
        <begin position="17"/>
        <end position="79"/>
    </location>
</feature>
<name>A0A9X3TW61_9PROT</name>
<dbReference type="InterPro" id="IPR002942">
    <property type="entry name" value="S4_RNA-bd"/>
</dbReference>
<dbReference type="Pfam" id="PF01479">
    <property type="entry name" value="S4"/>
    <property type="match status" value="1"/>
</dbReference>
<dbReference type="Proteomes" id="UP001141619">
    <property type="component" value="Unassembled WGS sequence"/>
</dbReference>
<protein>
    <submittedName>
        <fullName evidence="3">RNA-binding S4 domain-containing protein</fullName>
    </submittedName>
</protein>
<evidence type="ECO:0000313" key="3">
    <source>
        <dbReference type="EMBL" id="MDA5192547.1"/>
    </source>
</evidence>
<reference evidence="3" key="1">
    <citation type="submission" date="2022-08" db="EMBL/GenBank/DDBJ databases">
        <authorList>
            <person name="Vandamme P."/>
            <person name="Hettiarachchi A."/>
            <person name="Peeters C."/>
            <person name="Cnockaert M."/>
            <person name="Carlier A."/>
        </authorList>
    </citation>
    <scope>NUCLEOTIDE SEQUENCE</scope>
    <source>
        <strain evidence="3">LMG 31809</strain>
    </source>
</reference>
<dbReference type="CDD" id="cd00165">
    <property type="entry name" value="S4"/>
    <property type="match status" value="1"/>
</dbReference>
<dbReference type="SUPFAM" id="SSF55174">
    <property type="entry name" value="Alpha-L RNA-binding motif"/>
    <property type="match status" value="1"/>
</dbReference>
<dbReference type="AlphaFoldDB" id="A0A9X3TW61"/>
<proteinExistence type="predicted"/>
<dbReference type="Gene3D" id="3.10.290.10">
    <property type="entry name" value="RNA-binding S4 domain"/>
    <property type="match status" value="1"/>
</dbReference>